<keyword evidence="3" id="KW-0378">Hydrolase</keyword>
<feature type="domain" description="AB hydrolase-1" evidence="1">
    <location>
        <begin position="24"/>
        <end position="247"/>
    </location>
</feature>
<dbReference type="Gene3D" id="3.40.50.1820">
    <property type="entry name" value="alpha/beta hydrolase"/>
    <property type="match status" value="1"/>
</dbReference>
<gene>
    <name evidence="2" type="ORF">BC008_39850</name>
    <name evidence="3" type="ORF">BC008_40825</name>
</gene>
<dbReference type="OrthoDB" id="571089at2"/>
<dbReference type="GO" id="GO:0016020">
    <property type="term" value="C:membrane"/>
    <property type="evidence" value="ECO:0007669"/>
    <property type="project" value="TreeGrafter"/>
</dbReference>
<keyword evidence="4" id="KW-1185">Reference proteome</keyword>
<dbReference type="PANTHER" id="PTHR22753">
    <property type="entry name" value="TRANSMEMBRANE PROTEIN 68"/>
    <property type="match status" value="1"/>
</dbReference>
<sequence length="262" mass="29344">MAVPEKGFKPYFITPKPIKKEYPLFIYLPGMDGTGKLLRTQIAGLENSFDIRCLAIPPTDQSDWGKLTSDLVDLVKAELQLQPRISVYLCGESFGGCLAMKILAEAPHLFNRIILVNPASSFHRLPWLNWSSQILDLVPSAVYTFGAVGFLPFLVSLTRIAAADRQDILKIIRSVPSQTVNWRVSLLRNFSVDMEKLSQIQQQILLIGSASDRLLPSVTEVEFLADVFPNSQVFILPDSGHACLLEKDTDLYEIMKAYDENL</sequence>
<dbReference type="InterPro" id="IPR000073">
    <property type="entry name" value="AB_hydrolase_1"/>
</dbReference>
<dbReference type="AlphaFoldDB" id="A0A0V7ZJG6"/>
<evidence type="ECO:0000259" key="1">
    <source>
        <dbReference type="Pfam" id="PF00561"/>
    </source>
</evidence>
<accession>A0A0V7ZJG6</accession>
<proteinExistence type="predicted"/>
<dbReference type="InterPro" id="IPR029058">
    <property type="entry name" value="AB_hydrolase_fold"/>
</dbReference>
<reference evidence="3 4" key="1">
    <citation type="journal article" date="2015" name="Genome Announc.">
        <title>Draft Genome of the Euendolithic (true boring) Cyanobacterium Mastigocoleus testarum strain BC008.</title>
        <authorList>
            <person name="Guida B.S."/>
            <person name="Garcia-Pichel F."/>
        </authorList>
    </citation>
    <scope>NUCLEOTIDE SEQUENCE [LARGE SCALE GENOMIC DNA]</scope>
    <source>
        <strain evidence="3 4">BC008</strain>
    </source>
</reference>
<dbReference type="EMBL" id="LMTZ01000118">
    <property type="protein sequence ID" value="KST64667.1"/>
    <property type="molecule type" value="Genomic_DNA"/>
</dbReference>
<protein>
    <submittedName>
        <fullName evidence="3">Alpha/beta hydrolase</fullName>
    </submittedName>
</protein>
<dbReference type="Proteomes" id="UP000053372">
    <property type="component" value="Unassembled WGS sequence"/>
</dbReference>
<dbReference type="SUPFAM" id="SSF53474">
    <property type="entry name" value="alpha/beta-Hydrolases"/>
    <property type="match status" value="1"/>
</dbReference>
<evidence type="ECO:0000313" key="3">
    <source>
        <dbReference type="EMBL" id="KST64667.1"/>
    </source>
</evidence>
<dbReference type="RefSeq" id="WP_027845191.1">
    <property type="nucleotide sequence ID" value="NZ_LMTZ01000118.1"/>
</dbReference>
<name>A0A0V7ZJG6_9CYAN</name>
<evidence type="ECO:0000313" key="4">
    <source>
        <dbReference type="Proteomes" id="UP000053372"/>
    </source>
</evidence>
<dbReference type="Pfam" id="PF00561">
    <property type="entry name" value="Abhydrolase_1"/>
    <property type="match status" value="1"/>
</dbReference>
<dbReference type="GO" id="GO:0016787">
    <property type="term" value="F:hydrolase activity"/>
    <property type="evidence" value="ECO:0007669"/>
    <property type="project" value="UniProtKB-KW"/>
</dbReference>
<organism evidence="3 4">
    <name type="scientific">Mastigocoleus testarum BC008</name>
    <dbReference type="NCBI Taxonomy" id="371196"/>
    <lineage>
        <taxon>Bacteria</taxon>
        <taxon>Bacillati</taxon>
        <taxon>Cyanobacteriota</taxon>
        <taxon>Cyanophyceae</taxon>
        <taxon>Nostocales</taxon>
        <taxon>Hapalosiphonaceae</taxon>
        <taxon>Mastigocoleus</taxon>
    </lineage>
</organism>
<evidence type="ECO:0000313" key="2">
    <source>
        <dbReference type="EMBL" id="KST63957.1"/>
    </source>
</evidence>
<comment type="caution">
    <text evidence="3">The sequence shown here is derived from an EMBL/GenBank/DDBJ whole genome shotgun (WGS) entry which is preliminary data.</text>
</comment>
<dbReference type="EMBL" id="LMTZ01000129">
    <property type="protein sequence ID" value="KST63957.1"/>
    <property type="molecule type" value="Genomic_DNA"/>
</dbReference>
<dbReference type="PANTHER" id="PTHR22753:SF48">
    <property type="entry name" value="PHOSPHOLIPID_GLYCEROL ACYLTRANSFERASE DOMAIN-CONTAINING PROTEIN"/>
    <property type="match status" value="1"/>
</dbReference>